<gene>
    <name evidence="3" type="ORF">EV666_11561</name>
</gene>
<dbReference type="AlphaFoldDB" id="A0A4R2GM10"/>
<evidence type="ECO:0000256" key="1">
    <source>
        <dbReference type="SAM" id="MobiDB-lite"/>
    </source>
</evidence>
<feature type="transmembrane region" description="Helical" evidence="2">
    <location>
        <begin position="91"/>
        <end position="109"/>
    </location>
</feature>
<evidence type="ECO:0000256" key="2">
    <source>
        <dbReference type="SAM" id="Phobius"/>
    </source>
</evidence>
<evidence type="ECO:0000313" key="3">
    <source>
        <dbReference type="EMBL" id="TCO10188.1"/>
    </source>
</evidence>
<feature type="transmembrane region" description="Helical" evidence="2">
    <location>
        <begin position="115"/>
        <end position="135"/>
    </location>
</feature>
<proteinExistence type="predicted"/>
<keyword evidence="2" id="KW-0472">Membrane</keyword>
<protein>
    <submittedName>
        <fullName evidence="3">Uncharacterized protein</fullName>
    </submittedName>
</protein>
<dbReference type="RefSeq" id="WP_132009881.1">
    <property type="nucleotide sequence ID" value="NZ_JBHUNN010000002.1"/>
</dbReference>
<keyword evidence="4" id="KW-1185">Reference proteome</keyword>
<accession>A0A4R2GM10</accession>
<dbReference type="OrthoDB" id="7449450at2"/>
<keyword evidence="2" id="KW-1133">Transmembrane helix</keyword>
<dbReference type="EMBL" id="SLWL01000015">
    <property type="protein sequence ID" value="TCO10188.1"/>
    <property type="molecule type" value="Genomic_DNA"/>
</dbReference>
<comment type="caution">
    <text evidence="3">The sequence shown here is derived from an EMBL/GenBank/DDBJ whole genome shotgun (WGS) entry which is preliminary data.</text>
</comment>
<evidence type="ECO:0000313" key="4">
    <source>
        <dbReference type="Proteomes" id="UP000294881"/>
    </source>
</evidence>
<reference evidence="3 4" key="1">
    <citation type="submission" date="2019-03" db="EMBL/GenBank/DDBJ databases">
        <title>Genomic Encyclopedia of Type Strains, Phase IV (KMG-IV): sequencing the most valuable type-strain genomes for metagenomic binning, comparative biology and taxonomic classification.</title>
        <authorList>
            <person name="Goeker M."/>
        </authorList>
    </citation>
    <scope>NUCLEOTIDE SEQUENCE [LARGE SCALE GENOMIC DNA]</scope>
    <source>
        <strain evidence="3 4">DSM 22958</strain>
    </source>
</reference>
<keyword evidence="2" id="KW-0812">Transmembrane</keyword>
<feature type="region of interest" description="Disordered" evidence="1">
    <location>
        <begin position="154"/>
        <end position="174"/>
    </location>
</feature>
<organism evidence="3 4">
    <name type="scientific">Camelimonas lactis</name>
    <dbReference type="NCBI Taxonomy" id="659006"/>
    <lineage>
        <taxon>Bacteria</taxon>
        <taxon>Pseudomonadati</taxon>
        <taxon>Pseudomonadota</taxon>
        <taxon>Alphaproteobacteria</taxon>
        <taxon>Hyphomicrobiales</taxon>
        <taxon>Chelatococcaceae</taxon>
        <taxon>Camelimonas</taxon>
    </lineage>
</organism>
<name>A0A4R2GM10_9HYPH</name>
<dbReference type="Proteomes" id="UP000294881">
    <property type="component" value="Unassembled WGS sequence"/>
</dbReference>
<sequence length="174" mass="17941">MKLGDIDGTVDAVEARRPATAGRAAHYAAVDVIDPNGVTTTLANIRAEPEIAAHIHVGAAGRYYVYNVAGFRGVHGFRPVNGAPVHAFPRGPAWICLGIAVANLLWIGWRANGGGGLSLFSLAPFMLACLLYAALRRAAQAAAAQVGDDVRPVIVPGQPAPDSRPSAGNGTAVN</sequence>